<dbReference type="GO" id="GO:0016787">
    <property type="term" value="F:hydrolase activity"/>
    <property type="evidence" value="ECO:0007669"/>
    <property type="project" value="InterPro"/>
</dbReference>
<feature type="domain" description="Survival protein SurE-like phosphatase/nucleotidase" evidence="2">
    <location>
        <begin position="34"/>
        <end position="251"/>
    </location>
</feature>
<dbReference type="NCBIfam" id="TIGR00087">
    <property type="entry name" value="surE"/>
    <property type="match status" value="1"/>
</dbReference>
<dbReference type="GO" id="GO:0000932">
    <property type="term" value="C:P-body"/>
    <property type="evidence" value="ECO:0007669"/>
    <property type="project" value="TreeGrafter"/>
</dbReference>
<reference evidence="4" key="1">
    <citation type="submission" date="2017-02" db="EMBL/GenBank/DDBJ databases">
        <authorList>
            <person name="Tafer H."/>
            <person name="Lopandic K."/>
        </authorList>
    </citation>
    <scope>NUCLEOTIDE SEQUENCE [LARGE SCALE GENOMIC DNA]</scope>
    <source>
        <strain evidence="4">CBS 366.77</strain>
    </source>
</reference>
<evidence type="ECO:0000313" key="3">
    <source>
        <dbReference type="EMBL" id="RJE25019.1"/>
    </source>
</evidence>
<dbReference type="InterPro" id="IPR027746">
    <property type="entry name" value="TTL"/>
</dbReference>
<dbReference type="InterPro" id="IPR002828">
    <property type="entry name" value="SurE-like_Pase/nucleotidase"/>
</dbReference>
<accession>A0A3A2ZP97</accession>
<dbReference type="SUPFAM" id="SSF64167">
    <property type="entry name" value="SurE-like"/>
    <property type="match status" value="1"/>
</dbReference>
<dbReference type="InterPro" id="IPR036523">
    <property type="entry name" value="SurE-like_sf"/>
</dbReference>
<keyword evidence="4" id="KW-1185">Reference proteome</keyword>
<proteinExistence type="predicted"/>
<organism evidence="3 4">
    <name type="scientific">Aspergillus sclerotialis</name>
    <dbReference type="NCBI Taxonomy" id="2070753"/>
    <lineage>
        <taxon>Eukaryota</taxon>
        <taxon>Fungi</taxon>
        <taxon>Dikarya</taxon>
        <taxon>Ascomycota</taxon>
        <taxon>Pezizomycotina</taxon>
        <taxon>Eurotiomycetes</taxon>
        <taxon>Eurotiomycetidae</taxon>
        <taxon>Eurotiales</taxon>
        <taxon>Aspergillaceae</taxon>
        <taxon>Aspergillus</taxon>
        <taxon>Aspergillus subgen. Polypaecilum</taxon>
    </lineage>
</organism>
<dbReference type="EMBL" id="MVGC01000061">
    <property type="protein sequence ID" value="RJE25019.1"/>
    <property type="molecule type" value="Genomic_DNA"/>
</dbReference>
<evidence type="ECO:0000313" key="4">
    <source>
        <dbReference type="Proteomes" id="UP000266188"/>
    </source>
</evidence>
<dbReference type="Proteomes" id="UP000266188">
    <property type="component" value="Unassembled WGS sequence"/>
</dbReference>
<dbReference type="PANTHER" id="PTHR47551">
    <property type="entry name" value="TUBULIN--TYROSINE LIGASE PBY1-RELATED"/>
    <property type="match status" value="1"/>
</dbReference>
<comment type="caution">
    <text evidence="3">The sequence shown here is derived from an EMBL/GenBank/DDBJ whole genome shotgun (WGS) entry which is preliminary data.</text>
</comment>
<dbReference type="OrthoDB" id="202825at2759"/>
<dbReference type="Pfam" id="PF01975">
    <property type="entry name" value="SurE"/>
    <property type="match status" value="1"/>
</dbReference>
<feature type="region of interest" description="Disordered" evidence="1">
    <location>
        <begin position="96"/>
        <end position="118"/>
    </location>
</feature>
<dbReference type="AlphaFoldDB" id="A0A3A2ZP97"/>
<evidence type="ECO:0000259" key="2">
    <source>
        <dbReference type="Pfam" id="PF01975"/>
    </source>
</evidence>
<evidence type="ECO:0000256" key="1">
    <source>
        <dbReference type="SAM" id="MobiDB-lite"/>
    </source>
</evidence>
<dbReference type="Gene3D" id="3.40.1210.10">
    <property type="entry name" value="Survival protein SurE-like phosphatase/nucleotidase"/>
    <property type="match status" value="1"/>
</dbReference>
<dbReference type="PANTHER" id="PTHR47551:SF1">
    <property type="entry name" value="TUBULIN--TYROSINE LIGASE PBY1-RELATED"/>
    <property type="match status" value="1"/>
</dbReference>
<name>A0A3A2ZP97_9EURO</name>
<protein>
    <submittedName>
        <fullName evidence="3">Acid phosphatase</fullName>
    </submittedName>
</protein>
<gene>
    <name evidence="3" type="ORF">PHISCL_02670</name>
</gene>
<sequence>MPGSILTQDGHFGLDINNSPVALDQLPISYRDLNDDGPPSRRLSPYIRPFVNALHAAGHLVSVAIPASSRSWIGKAHLIEASLKATYVPTDAFRDDGTWASPSPSTSYPSPEPDPTTEEPAWVVIQNGTPASCVQLGLFNLFPDRPPFDLVISGPNHGRNASTIYNLSSGTVGGALEAATCGTRGIAVSFGSKDEQPAEIILAAARLSVRVIEHLARNWDDRVELYNLNVPMRIDVEDRAVKYTRTLPYYWSKGCLYAEVSGEENKANGTLVNGHTHEAYTNGISKESCNGVKAVNGETPQFKERHFAWSADLSDMKKGLLASEEGTDAHTVLNGFTSVTPLTANFSHIPGLDGHIELS</sequence>
<dbReference type="STRING" id="2070753.A0A3A2ZP97"/>